<dbReference type="SUPFAM" id="SSF55811">
    <property type="entry name" value="Nudix"/>
    <property type="match status" value="1"/>
</dbReference>
<comment type="caution">
    <text evidence="2">The sequence shown here is derived from an EMBL/GenBank/DDBJ whole genome shotgun (WGS) entry which is preliminary data.</text>
</comment>
<gene>
    <name evidence="2" type="ORF">A2867_03920</name>
</gene>
<dbReference type="GO" id="GO:0003824">
    <property type="term" value="F:catalytic activity"/>
    <property type="evidence" value="ECO:0007669"/>
    <property type="project" value="UniProtKB-ARBA"/>
</dbReference>
<name>A0A1F5JGB9_9BACT</name>
<dbReference type="PROSITE" id="PS51462">
    <property type="entry name" value="NUDIX"/>
    <property type="match status" value="1"/>
</dbReference>
<dbReference type="InterPro" id="IPR015797">
    <property type="entry name" value="NUDIX_hydrolase-like_dom_sf"/>
</dbReference>
<dbReference type="PANTHER" id="PTHR10885:SF0">
    <property type="entry name" value="ISOPENTENYL-DIPHOSPHATE DELTA-ISOMERASE"/>
    <property type="match status" value="1"/>
</dbReference>
<dbReference type="InterPro" id="IPR000086">
    <property type="entry name" value="NUDIX_hydrolase_dom"/>
</dbReference>
<accession>A0A1F5JGB9</accession>
<evidence type="ECO:0000313" key="2">
    <source>
        <dbReference type="EMBL" id="OGE27675.1"/>
    </source>
</evidence>
<evidence type="ECO:0000259" key="1">
    <source>
        <dbReference type="PROSITE" id="PS51462"/>
    </source>
</evidence>
<dbReference type="PANTHER" id="PTHR10885">
    <property type="entry name" value="ISOPENTENYL-DIPHOSPHATE DELTA-ISOMERASE"/>
    <property type="match status" value="1"/>
</dbReference>
<dbReference type="Gene3D" id="3.90.79.10">
    <property type="entry name" value="Nucleoside Triphosphate Pyrophosphohydrolase"/>
    <property type="match status" value="1"/>
</dbReference>
<sequence>MSNGEIILACDDAGIFKGEYIPKAVGHTGEGRRHLAIAVLLYNREGKVLLQKRKHKVFDDIWDVTGATHPLHRENGTDESLEEATLRCLKVEYDIDNITLKNLGAFNYFAKYDGLCENEHCYLLVGEYNGDFKLNPEVGYGYKWIDKQEFLKDIESKPENYSPWALESVKLLRKERFFEA</sequence>
<evidence type="ECO:0000313" key="3">
    <source>
        <dbReference type="Proteomes" id="UP000177555"/>
    </source>
</evidence>
<organism evidence="2 3">
    <name type="scientific">Candidatus Daviesbacteria bacterium RIFCSPHIGHO2_01_FULL_40_11</name>
    <dbReference type="NCBI Taxonomy" id="1797762"/>
    <lineage>
        <taxon>Bacteria</taxon>
        <taxon>Candidatus Daviesiibacteriota</taxon>
    </lineage>
</organism>
<dbReference type="AlphaFoldDB" id="A0A1F5JGB9"/>
<dbReference type="EMBL" id="MFCP01000033">
    <property type="protein sequence ID" value="OGE27675.1"/>
    <property type="molecule type" value="Genomic_DNA"/>
</dbReference>
<proteinExistence type="predicted"/>
<protein>
    <recommendedName>
        <fullName evidence="1">Nudix hydrolase domain-containing protein</fullName>
    </recommendedName>
</protein>
<dbReference type="Pfam" id="PF00293">
    <property type="entry name" value="NUDIX"/>
    <property type="match status" value="1"/>
</dbReference>
<dbReference type="Proteomes" id="UP000177555">
    <property type="component" value="Unassembled WGS sequence"/>
</dbReference>
<feature type="domain" description="Nudix hydrolase" evidence="1">
    <location>
        <begin position="32"/>
        <end position="167"/>
    </location>
</feature>
<reference evidence="2 3" key="1">
    <citation type="journal article" date="2016" name="Nat. Commun.">
        <title>Thousands of microbial genomes shed light on interconnected biogeochemical processes in an aquifer system.</title>
        <authorList>
            <person name="Anantharaman K."/>
            <person name="Brown C.T."/>
            <person name="Hug L.A."/>
            <person name="Sharon I."/>
            <person name="Castelle C.J."/>
            <person name="Probst A.J."/>
            <person name="Thomas B.C."/>
            <person name="Singh A."/>
            <person name="Wilkins M.J."/>
            <person name="Karaoz U."/>
            <person name="Brodie E.L."/>
            <person name="Williams K.H."/>
            <person name="Hubbard S.S."/>
            <person name="Banfield J.F."/>
        </authorList>
    </citation>
    <scope>NUCLEOTIDE SEQUENCE [LARGE SCALE GENOMIC DNA]</scope>
</reference>